<dbReference type="PANTHER" id="PTHR32179">
    <property type="entry name" value="NICOTINATE-NUCLEOTIDE PYROPHOSPHORYLASE [CARBOXYLATING]"/>
    <property type="match status" value="1"/>
</dbReference>
<evidence type="ECO:0000259" key="11">
    <source>
        <dbReference type="Pfam" id="PF02749"/>
    </source>
</evidence>
<evidence type="ECO:0000256" key="3">
    <source>
        <dbReference type="ARBA" id="ARBA00009400"/>
    </source>
</evidence>
<dbReference type="GeneID" id="14308471"/>
<dbReference type="UniPathway" id="UPA00253">
    <property type="reaction ID" value="UER00331"/>
</dbReference>
<dbReference type="HOGENOM" id="CLU_039622_2_0_2"/>
<evidence type="ECO:0000256" key="5">
    <source>
        <dbReference type="ARBA" id="ARBA00022642"/>
    </source>
</evidence>
<gene>
    <name evidence="12" type="ordered locus">Metfor_2688</name>
</gene>
<reference evidence="12 13" key="2">
    <citation type="journal article" date="2014" name="Genome Announc.">
        <title>Complete Genome Sequence of Methanoregula formicica SMSPT, a Mesophilic Hydrogenotrophic Methanogen Isolated from a Methanogenic Upflow Anaerobic Sludge Blanket Reactor.</title>
        <authorList>
            <person name="Yamamoto K."/>
            <person name="Tamaki H."/>
            <person name="Cadillo-Quiroz H."/>
            <person name="Imachi H."/>
            <person name="Kyrpides N."/>
            <person name="Woyke T."/>
            <person name="Goodwin L."/>
            <person name="Zinder S.H."/>
            <person name="Kamagata Y."/>
            <person name="Liu W.T."/>
        </authorList>
    </citation>
    <scope>NUCLEOTIDE SEQUENCE [LARGE SCALE GENOMIC DNA]</scope>
    <source>
        <strain evidence="13">DSM 22288 / NBRC 105244 / SMSP</strain>
    </source>
</reference>
<dbReference type="EMBL" id="CP003167">
    <property type="protein sequence ID" value="AGB03676.1"/>
    <property type="molecule type" value="Genomic_DNA"/>
</dbReference>
<evidence type="ECO:0000313" key="12">
    <source>
        <dbReference type="EMBL" id="AGB03676.1"/>
    </source>
</evidence>
<dbReference type="CDD" id="cd01572">
    <property type="entry name" value="QPRTase"/>
    <property type="match status" value="1"/>
</dbReference>
<dbReference type="PIRSF" id="PIRSF006250">
    <property type="entry name" value="NadC_ModD"/>
    <property type="match status" value="1"/>
</dbReference>
<dbReference type="eggNOG" id="arCOG01482">
    <property type="taxonomic scope" value="Archaea"/>
</dbReference>
<dbReference type="EC" id="2.4.2.19" evidence="9"/>
<dbReference type="InterPro" id="IPR002638">
    <property type="entry name" value="Quinolinate_PRibosylTrfase_C"/>
</dbReference>
<dbReference type="FunFam" id="3.90.1170.20:FF:000001">
    <property type="entry name" value="Nicotinate-nucleotide diphosphorylase (Carboxylating)"/>
    <property type="match status" value="1"/>
</dbReference>
<dbReference type="KEGG" id="mfo:Metfor_2688"/>
<dbReference type="InterPro" id="IPR004393">
    <property type="entry name" value="NadC"/>
</dbReference>
<name>L0HIU1_METFS</name>
<evidence type="ECO:0000256" key="1">
    <source>
        <dbReference type="ARBA" id="ARBA00003237"/>
    </source>
</evidence>
<keyword evidence="13" id="KW-1185">Reference proteome</keyword>
<dbReference type="STRING" id="593750.Metfor_2688"/>
<dbReference type="Pfam" id="PF02749">
    <property type="entry name" value="QRPTase_N"/>
    <property type="match status" value="1"/>
</dbReference>
<dbReference type="FunFam" id="3.20.20.70:FF:000030">
    <property type="entry name" value="Nicotinate-nucleotide pyrophosphorylase, carboxylating"/>
    <property type="match status" value="1"/>
</dbReference>
<evidence type="ECO:0000256" key="9">
    <source>
        <dbReference type="PIRNR" id="PIRNR006250"/>
    </source>
</evidence>
<dbReference type="GO" id="GO:0009435">
    <property type="term" value="P:NAD+ biosynthetic process"/>
    <property type="evidence" value="ECO:0007669"/>
    <property type="project" value="UniProtKB-UniPathway"/>
</dbReference>
<dbReference type="AlphaFoldDB" id="L0HIU1"/>
<dbReference type="SUPFAM" id="SSF54675">
    <property type="entry name" value="Nicotinate/Quinolinate PRTase N-terminal domain-like"/>
    <property type="match status" value="1"/>
</dbReference>
<dbReference type="GO" id="GO:0004514">
    <property type="term" value="F:nicotinate-nucleotide diphosphorylase (carboxylating) activity"/>
    <property type="evidence" value="ECO:0007669"/>
    <property type="project" value="UniProtKB-EC"/>
</dbReference>
<dbReference type="RefSeq" id="WP_015286638.1">
    <property type="nucleotide sequence ID" value="NC_019943.1"/>
</dbReference>
<comment type="pathway">
    <text evidence="2 9">Cofactor biosynthesis; NAD(+) biosynthesis; nicotinate D-ribonucleotide from quinolinate: step 1/1.</text>
</comment>
<dbReference type="InterPro" id="IPR037128">
    <property type="entry name" value="Quinolinate_PRibosylTase_N_sf"/>
</dbReference>
<evidence type="ECO:0000256" key="4">
    <source>
        <dbReference type="ARBA" id="ARBA00011218"/>
    </source>
</evidence>
<comment type="subunit">
    <text evidence="4 9">Hexamer formed by 3 homodimers.</text>
</comment>
<dbReference type="InterPro" id="IPR036068">
    <property type="entry name" value="Nicotinate_pribotase-like_C"/>
</dbReference>
<dbReference type="InterPro" id="IPR027277">
    <property type="entry name" value="NadC/ModD"/>
</dbReference>
<comment type="catalytic activity">
    <reaction evidence="8 9">
        <text>nicotinate beta-D-ribonucleotide + CO2 + diphosphate = quinolinate + 5-phospho-alpha-D-ribose 1-diphosphate + 2 H(+)</text>
        <dbReference type="Rhea" id="RHEA:12733"/>
        <dbReference type="ChEBI" id="CHEBI:15378"/>
        <dbReference type="ChEBI" id="CHEBI:16526"/>
        <dbReference type="ChEBI" id="CHEBI:29959"/>
        <dbReference type="ChEBI" id="CHEBI:33019"/>
        <dbReference type="ChEBI" id="CHEBI:57502"/>
        <dbReference type="ChEBI" id="CHEBI:58017"/>
        <dbReference type="EC" id="2.4.2.19"/>
    </reaction>
</comment>
<evidence type="ECO:0000256" key="6">
    <source>
        <dbReference type="ARBA" id="ARBA00022676"/>
    </source>
</evidence>
<reference evidence="13" key="1">
    <citation type="submission" date="2011-12" db="EMBL/GenBank/DDBJ databases">
        <title>Complete sequence of Methanoregula formicicum SMSP.</title>
        <authorList>
            <person name="Lucas S."/>
            <person name="Han J."/>
            <person name="Lapidus A."/>
            <person name="Cheng J.-F."/>
            <person name="Goodwin L."/>
            <person name="Pitluck S."/>
            <person name="Peters L."/>
            <person name="Ovchinnikova G."/>
            <person name="Teshima H."/>
            <person name="Detter J.C."/>
            <person name="Han C."/>
            <person name="Tapia R."/>
            <person name="Land M."/>
            <person name="Hauser L."/>
            <person name="Kyrpides N."/>
            <person name="Ivanova N."/>
            <person name="Pagani I."/>
            <person name="Imachi H."/>
            <person name="Tamaki H."/>
            <person name="Sekiguchi Y."/>
            <person name="Kamagata Y."/>
            <person name="Cadillo-Quiroz H."/>
            <person name="Zinder S."/>
            <person name="Liu W.-T."/>
            <person name="Woyke T."/>
        </authorList>
    </citation>
    <scope>NUCLEOTIDE SEQUENCE [LARGE SCALE GENOMIC DNA]</scope>
    <source>
        <strain evidence="13">DSM 22288 / NBRC 105244 / SMSP</strain>
    </source>
</reference>
<dbReference type="GO" id="GO:0005737">
    <property type="term" value="C:cytoplasm"/>
    <property type="evidence" value="ECO:0007669"/>
    <property type="project" value="TreeGrafter"/>
</dbReference>
<keyword evidence="6 9" id="KW-0328">Glycosyltransferase</keyword>
<dbReference type="Gene3D" id="3.20.20.70">
    <property type="entry name" value="Aldolase class I"/>
    <property type="match status" value="1"/>
</dbReference>
<comment type="function">
    <text evidence="1 9">Involved in the catabolism of quinolinic acid (QA).</text>
</comment>
<keyword evidence="5 9" id="KW-0662">Pyridine nucleotide biosynthesis</keyword>
<dbReference type="Proteomes" id="UP000010824">
    <property type="component" value="Chromosome"/>
</dbReference>
<dbReference type="InParanoid" id="L0HIU1"/>
<proteinExistence type="inferred from homology"/>
<dbReference type="InterPro" id="IPR013785">
    <property type="entry name" value="Aldolase_TIM"/>
</dbReference>
<keyword evidence="7 9" id="KW-0808">Transferase</keyword>
<feature type="domain" description="Quinolinate phosphoribosyl transferase C-terminal" evidence="10">
    <location>
        <begin position="105"/>
        <end position="275"/>
    </location>
</feature>
<sequence>MGMTVLDELLDFLKEDTPAGDVTSEAVIPDITCTAAIRAEQDGTLAGIEEATLLFTHFGIAVTNGKRDGDTVRRDESVLTFSGTAKNILLVERTALNILGRMSGIATRTAAMAAIVRRVNPACRVAGTRKTCPGFRRFDKKAVQIGGGDPHRMNLSDGILIKDNHLAIVPLEKAIHKARAHSAYKKIEVEVESAADAVRAARAGADIIMLDNMMPLQVQETLASLQENGVRDRVVIEISGGIDEETLPNYAACGVDVISMGSLTHSVRNISFSLEIRPVTTA</sequence>
<dbReference type="Pfam" id="PF01729">
    <property type="entry name" value="QRPTase_C"/>
    <property type="match status" value="1"/>
</dbReference>
<dbReference type="Gene3D" id="3.90.1170.20">
    <property type="entry name" value="Quinolinate phosphoribosyl transferase, N-terminal domain"/>
    <property type="match status" value="1"/>
</dbReference>
<evidence type="ECO:0000256" key="8">
    <source>
        <dbReference type="ARBA" id="ARBA00047445"/>
    </source>
</evidence>
<evidence type="ECO:0000259" key="10">
    <source>
        <dbReference type="Pfam" id="PF01729"/>
    </source>
</evidence>
<accession>L0HIU1</accession>
<dbReference type="GO" id="GO:0034213">
    <property type="term" value="P:quinolinate catabolic process"/>
    <property type="evidence" value="ECO:0007669"/>
    <property type="project" value="TreeGrafter"/>
</dbReference>
<dbReference type="SUPFAM" id="SSF51690">
    <property type="entry name" value="Nicotinate/Quinolinate PRTase C-terminal domain-like"/>
    <property type="match status" value="1"/>
</dbReference>
<comment type="similarity">
    <text evidence="3 9">Belongs to the NadC/ModD family.</text>
</comment>
<evidence type="ECO:0000256" key="2">
    <source>
        <dbReference type="ARBA" id="ARBA00004893"/>
    </source>
</evidence>
<dbReference type="NCBIfam" id="TIGR00078">
    <property type="entry name" value="nadC"/>
    <property type="match status" value="1"/>
</dbReference>
<evidence type="ECO:0000256" key="7">
    <source>
        <dbReference type="ARBA" id="ARBA00022679"/>
    </source>
</evidence>
<evidence type="ECO:0000313" key="13">
    <source>
        <dbReference type="Proteomes" id="UP000010824"/>
    </source>
</evidence>
<protein>
    <recommendedName>
        <fullName evidence="9">Nicotinate-nucleotide pyrophosphorylase [carboxylating]</fullName>
        <ecNumber evidence="9">2.4.2.19</ecNumber>
    </recommendedName>
    <alternativeName>
        <fullName evidence="9">Quinolinate phosphoribosyltransferase [decarboxylating]</fullName>
    </alternativeName>
</protein>
<dbReference type="InterPro" id="IPR022412">
    <property type="entry name" value="Quinolinate_PRibosylTrfase_N"/>
</dbReference>
<organism evidence="12 13">
    <name type="scientific">Methanoregula formicica (strain DSM 22288 / NBRC 105244 / SMSP)</name>
    <dbReference type="NCBI Taxonomy" id="593750"/>
    <lineage>
        <taxon>Archaea</taxon>
        <taxon>Methanobacteriati</taxon>
        <taxon>Methanobacteriota</taxon>
        <taxon>Stenosarchaea group</taxon>
        <taxon>Methanomicrobia</taxon>
        <taxon>Methanomicrobiales</taxon>
        <taxon>Methanoregulaceae</taxon>
        <taxon>Methanoregula</taxon>
    </lineage>
</organism>
<dbReference type="FunCoup" id="L0HIU1">
    <property type="interactions" value="138"/>
</dbReference>
<feature type="domain" description="Quinolinate phosphoribosyl transferase N-terminal" evidence="11">
    <location>
        <begin position="21"/>
        <end position="103"/>
    </location>
</feature>
<dbReference type="PANTHER" id="PTHR32179:SF3">
    <property type="entry name" value="NICOTINATE-NUCLEOTIDE PYROPHOSPHORYLASE [CARBOXYLATING]"/>
    <property type="match status" value="1"/>
</dbReference>